<name>A0ACC0BHC4_CATRO</name>
<comment type="caution">
    <text evidence="1">The sequence shown here is derived from an EMBL/GenBank/DDBJ whole genome shotgun (WGS) entry which is preliminary data.</text>
</comment>
<gene>
    <name evidence="1" type="ORF">M9H77_12358</name>
</gene>
<evidence type="ECO:0000313" key="2">
    <source>
        <dbReference type="Proteomes" id="UP001060085"/>
    </source>
</evidence>
<evidence type="ECO:0000313" key="1">
    <source>
        <dbReference type="EMBL" id="KAI5671994.1"/>
    </source>
</evidence>
<keyword evidence="2" id="KW-1185">Reference proteome</keyword>
<accession>A0ACC0BHC4</accession>
<proteinExistence type="predicted"/>
<sequence>METRNTFSSIKEYKIDFRIAHDIYHNSDNHFKCTSHFCTLVDIEVSQAVLLDTVFEAIVHIPYDMQIKQVLVDSNRGGSNAGTGEGFRFIPIGARVIIQFIMLQQQNFLFRKSMKFDQPLMSNPNMWTDLFEKVQLAKMNF</sequence>
<reference evidence="2" key="1">
    <citation type="journal article" date="2023" name="Nat. Plants">
        <title>Single-cell RNA sequencing provides a high-resolution roadmap for understanding the multicellular compartmentation of specialized metabolism.</title>
        <authorList>
            <person name="Sun S."/>
            <person name="Shen X."/>
            <person name="Li Y."/>
            <person name="Li Y."/>
            <person name="Wang S."/>
            <person name="Li R."/>
            <person name="Zhang H."/>
            <person name="Shen G."/>
            <person name="Guo B."/>
            <person name="Wei J."/>
            <person name="Xu J."/>
            <person name="St-Pierre B."/>
            <person name="Chen S."/>
            <person name="Sun C."/>
        </authorList>
    </citation>
    <scope>NUCLEOTIDE SEQUENCE [LARGE SCALE GENOMIC DNA]</scope>
</reference>
<dbReference type="EMBL" id="CM044703">
    <property type="protein sequence ID" value="KAI5671994.1"/>
    <property type="molecule type" value="Genomic_DNA"/>
</dbReference>
<organism evidence="1 2">
    <name type="scientific">Catharanthus roseus</name>
    <name type="common">Madagascar periwinkle</name>
    <name type="synonym">Vinca rosea</name>
    <dbReference type="NCBI Taxonomy" id="4058"/>
    <lineage>
        <taxon>Eukaryota</taxon>
        <taxon>Viridiplantae</taxon>
        <taxon>Streptophyta</taxon>
        <taxon>Embryophyta</taxon>
        <taxon>Tracheophyta</taxon>
        <taxon>Spermatophyta</taxon>
        <taxon>Magnoliopsida</taxon>
        <taxon>eudicotyledons</taxon>
        <taxon>Gunneridae</taxon>
        <taxon>Pentapetalae</taxon>
        <taxon>asterids</taxon>
        <taxon>lamiids</taxon>
        <taxon>Gentianales</taxon>
        <taxon>Apocynaceae</taxon>
        <taxon>Rauvolfioideae</taxon>
        <taxon>Vinceae</taxon>
        <taxon>Catharanthinae</taxon>
        <taxon>Catharanthus</taxon>
    </lineage>
</organism>
<protein>
    <submittedName>
        <fullName evidence="1">Uncharacterized protein</fullName>
    </submittedName>
</protein>
<dbReference type="Proteomes" id="UP001060085">
    <property type="component" value="Linkage Group LG03"/>
</dbReference>